<evidence type="ECO:0000259" key="3">
    <source>
        <dbReference type="Pfam" id="PF14420"/>
    </source>
</evidence>
<reference evidence="5" key="1">
    <citation type="journal article" date="2016" name="Genome Biol. Evol.">
        <title>Comparative 'omics' of the Fusarium fujikuroi species complex highlights differences in genetic potential and metabolite synthesis.</title>
        <authorList>
            <person name="Niehaus E.-M."/>
            <person name="Muensterkoetter M."/>
            <person name="Proctor R.H."/>
            <person name="Brown D.W."/>
            <person name="Sharon A."/>
            <person name="Idan Y."/>
            <person name="Oren-Young L."/>
            <person name="Sieber C.M."/>
            <person name="Novak O."/>
            <person name="Pencik A."/>
            <person name="Tarkowska D."/>
            <person name="Hromadova K."/>
            <person name="Freeman S."/>
            <person name="Maymon M."/>
            <person name="Elazar M."/>
            <person name="Youssef S.A."/>
            <person name="El-Shabrawy E.S.M."/>
            <person name="Shalaby A.B.A."/>
            <person name="Houterman P."/>
            <person name="Brock N.L."/>
            <person name="Burkhardt I."/>
            <person name="Tsavkelova E.A."/>
            <person name="Dickschat J.S."/>
            <person name="Galuszka P."/>
            <person name="Gueldener U."/>
            <person name="Tudzynski B."/>
        </authorList>
    </citation>
    <scope>NUCLEOTIDE SEQUENCE [LARGE SCALE GENOMIC DNA]</scope>
    <source>
        <strain evidence="5">ET1</strain>
    </source>
</reference>
<evidence type="ECO:0000313" key="5">
    <source>
        <dbReference type="Proteomes" id="UP000183971"/>
    </source>
</evidence>
<feature type="region of interest" description="Disordered" evidence="2">
    <location>
        <begin position="293"/>
        <end position="316"/>
    </location>
</feature>
<feature type="repeat" description="TPR" evidence="1">
    <location>
        <begin position="477"/>
        <end position="510"/>
    </location>
</feature>
<dbReference type="EMBL" id="FJOF01000007">
    <property type="protein sequence ID" value="CZR43589.1"/>
    <property type="molecule type" value="Genomic_DNA"/>
</dbReference>
<keyword evidence="5" id="KW-1185">Reference proteome</keyword>
<organism evidence="4 5">
    <name type="scientific">Fusarium proliferatum (strain ET1)</name>
    <name type="common">Orchid endophyte fungus</name>
    <dbReference type="NCBI Taxonomy" id="1227346"/>
    <lineage>
        <taxon>Eukaryota</taxon>
        <taxon>Fungi</taxon>
        <taxon>Dikarya</taxon>
        <taxon>Ascomycota</taxon>
        <taxon>Pezizomycotina</taxon>
        <taxon>Sordariomycetes</taxon>
        <taxon>Hypocreomycetidae</taxon>
        <taxon>Hypocreales</taxon>
        <taxon>Nectriaceae</taxon>
        <taxon>Fusarium</taxon>
        <taxon>Fusarium fujikuroi species complex</taxon>
    </lineage>
</organism>
<accession>A0A1L7VT31</accession>
<evidence type="ECO:0000313" key="4">
    <source>
        <dbReference type="EMBL" id="CZR43589.1"/>
    </source>
</evidence>
<keyword evidence="1" id="KW-0802">TPR repeat</keyword>
<comment type="caution">
    <text evidence="4">The sequence shown here is derived from an EMBL/GenBank/DDBJ whole genome shotgun (WGS) entry which is preliminary data.</text>
</comment>
<evidence type="ECO:0000256" key="2">
    <source>
        <dbReference type="SAM" id="MobiDB-lite"/>
    </source>
</evidence>
<dbReference type="Gene3D" id="1.25.40.10">
    <property type="entry name" value="Tetratricopeptide repeat domain"/>
    <property type="match status" value="2"/>
</dbReference>
<dbReference type="PROSITE" id="PS50005">
    <property type="entry name" value="TPR"/>
    <property type="match status" value="1"/>
</dbReference>
<dbReference type="AlphaFoldDB" id="A0A1L7VT31"/>
<dbReference type="InterPro" id="IPR011990">
    <property type="entry name" value="TPR-like_helical_dom_sf"/>
</dbReference>
<dbReference type="PANTHER" id="PTHR46082">
    <property type="entry name" value="ATP/GTP-BINDING PROTEIN-RELATED"/>
    <property type="match status" value="1"/>
</dbReference>
<evidence type="ECO:0000256" key="1">
    <source>
        <dbReference type="PROSITE-ProRule" id="PRU00339"/>
    </source>
</evidence>
<dbReference type="Pfam" id="PF13424">
    <property type="entry name" value="TPR_12"/>
    <property type="match status" value="1"/>
</dbReference>
<gene>
    <name evidence="4" type="ORF">FPRO_07494</name>
</gene>
<feature type="region of interest" description="Disordered" evidence="2">
    <location>
        <begin position="70"/>
        <end position="104"/>
    </location>
</feature>
<dbReference type="Proteomes" id="UP000183971">
    <property type="component" value="Unassembled WGS sequence"/>
</dbReference>
<sequence>MDPWFTTPNGFSSEFHNFGQPFPDTHLPPSFDMPASHEQALGGQFVADQSHLYAPLDPAFDSFIQGLQDGSSVNNMGDPGAAQVTSTPTAGPPRKSRKKKAPTLRDEDFEPFKDRILELYETKKLSLEKVKSMIEEEFGFTAQPRQYQTRITKWGKDKNIKKAEMTAIARKHQQREILETDKRKLRFTVRGREVDAGKIDRWMDRNNVPRNDLYAPSPAASTPSAVDCRTISERGSLAHSPALSEMSLTFSTGGITPVAQSPMASSPALSVRGIIQGRGSTFIGQSPAPIYPALPAQLPASDPSTTRPVHPPSTSTLAPQQYRYKQADEDRLRSELSVAETLFGSEHVETFHILVMLANVLVQQGRYTSAEEMIRRAVAGYQKTVMGDDIRTLDALELLGRVLNSQGLYRQASKLLEELLDTKRVALGDEHRSTVFCMILLSRVYQNQRRWDKSALLAERVLEISKRMWGEADDTTQTSMADLGLAYMHLGRLEESKQLIGQALELSKNLFRDEHISTLNIMSYLQCLYMRQSDWGQAEAIAIQVNNAYMKMFGEEHPRTFSSKADLACVYMGLGQLEKAEEIAEQVLEIRKRIAGENHPHTLQTTRRLMYIYEKQNKHGKAEELGRYIQKMKEGGRVGIELR</sequence>
<dbReference type="Pfam" id="PF14420">
    <property type="entry name" value="Clr5"/>
    <property type="match status" value="1"/>
</dbReference>
<protein>
    <recommendedName>
        <fullName evidence="3">Clr5 domain-containing protein</fullName>
    </recommendedName>
</protein>
<dbReference type="InterPro" id="IPR019734">
    <property type="entry name" value="TPR_rpt"/>
</dbReference>
<dbReference type="SMART" id="SM00028">
    <property type="entry name" value="TPR"/>
    <property type="match status" value="5"/>
</dbReference>
<dbReference type="SUPFAM" id="SSF48452">
    <property type="entry name" value="TPR-like"/>
    <property type="match status" value="2"/>
</dbReference>
<name>A0A1L7VT31_FUSPR</name>
<dbReference type="VEuPathDB" id="FungiDB:FPRO_07494"/>
<dbReference type="InterPro" id="IPR053137">
    <property type="entry name" value="NLR-like"/>
</dbReference>
<feature type="compositionally biased region" description="Polar residues" evidence="2">
    <location>
        <begin position="302"/>
        <end position="316"/>
    </location>
</feature>
<proteinExistence type="predicted"/>
<dbReference type="InterPro" id="IPR025676">
    <property type="entry name" value="Clr5_dom"/>
</dbReference>
<dbReference type="RefSeq" id="XP_031084180.1">
    <property type="nucleotide sequence ID" value="XM_031234443.1"/>
</dbReference>
<dbReference type="GeneID" id="42052373"/>
<dbReference type="PANTHER" id="PTHR46082:SF6">
    <property type="entry name" value="AAA+ ATPASE DOMAIN-CONTAINING PROTEIN-RELATED"/>
    <property type="match status" value="1"/>
</dbReference>
<dbReference type="Pfam" id="PF13374">
    <property type="entry name" value="TPR_10"/>
    <property type="match status" value="3"/>
</dbReference>
<feature type="domain" description="Clr5" evidence="3">
    <location>
        <begin position="106"/>
        <end position="158"/>
    </location>
</feature>